<accession>A0A0F9H3K4</accession>
<organism evidence="1">
    <name type="scientific">marine sediment metagenome</name>
    <dbReference type="NCBI Taxonomy" id="412755"/>
    <lineage>
        <taxon>unclassified sequences</taxon>
        <taxon>metagenomes</taxon>
        <taxon>ecological metagenomes</taxon>
    </lineage>
</organism>
<proteinExistence type="predicted"/>
<dbReference type="AlphaFoldDB" id="A0A0F9H3K4"/>
<name>A0A0F9H3K4_9ZZZZ</name>
<dbReference type="InterPro" id="IPR056908">
    <property type="entry name" value="Gp80-like"/>
</dbReference>
<sequence>MSFTDFLENELLDHVFAAAAFVAPVTTFIGLSTTTPADDGTNITEPPGGAAYARVSKTNNLTNWPAASGGAKSNGTAVTFTTATGDWGTVVAIGIFDAVTAGNLLAWADLTTNKAVNDGDTAEFAANDIDITLD</sequence>
<dbReference type="Pfam" id="PF23140">
    <property type="entry name" value="Gp80"/>
    <property type="match status" value="1"/>
</dbReference>
<gene>
    <name evidence="1" type="ORF">LCGC14_2046970</name>
</gene>
<comment type="caution">
    <text evidence="1">The sequence shown here is derived from an EMBL/GenBank/DDBJ whole genome shotgun (WGS) entry which is preliminary data.</text>
</comment>
<reference evidence="1" key="1">
    <citation type="journal article" date="2015" name="Nature">
        <title>Complex archaea that bridge the gap between prokaryotes and eukaryotes.</title>
        <authorList>
            <person name="Spang A."/>
            <person name="Saw J.H."/>
            <person name="Jorgensen S.L."/>
            <person name="Zaremba-Niedzwiedzka K."/>
            <person name="Martijn J."/>
            <person name="Lind A.E."/>
            <person name="van Eijk R."/>
            <person name="Schleper C."/>
            <person name="Guy L."/>
            <person name="Ettema T.J."/>
        </authorList>
    </citation>
    <scope>NUCLEOTIDE SEQUENCE</scope>
</reference>
<protein>
    <submittedName>
        <fullName evidence="1">Uncharacterized protein</fullName>
    </submittedName>
</protein>
<dbReference type="EMBL" id="LAZR01024115">
    <property type="protein sequence ID" value="KKL76230.1"/>
    <property type="molecule type" value="Genomic_DNA"/>
</dbReference>
<evidence type="ECO:0000313" key="1">
    <source>
        <dbReference type="EMBL" id="KKL76230.1"/>
    </source>
</evidence>